<sequence>MSKVAVFSVLRRRQHHHMYHDYSEDGIHICVVIHVARTRGGPSSVSLQTLLPHIGEATLQQSSEGRNGDRPS</sequence>
<dbReference type="GeneID" id="19332740"/>
<keyword evidence="2" id="KW-1185">Reference proteome</keyword>
<accession>M2Z928</accession>
<evidence type="ECO:0000313" key="2">
    <source>
        <dbReference type="Proteomes" id="UP000016932"/>
    </source>
</evidence>
<dbReference type="VEuPathDB" id="FungiDB:MYCFIDRAFT_172053"/>
<dbReference type="KEGG" id="pfj:MYCFIDRAFT_172053"/>
<dbReference type="EMBL" id="KB446556">
    <property type="protein sequence ID" value="EME86275.1"/>
    <property type="molecule type" value="Genomic_DNA"/>
</dbReference>
<protein>
    <submittedName>
        <fullName evidence="1">Uncharacterized protein</fullName>
    </submittedName>
</protein>
<name>M2Z928_PSEFD</name>
<organism evidence="1 2">
    <name type="scientific">Pseudocercospora fijiensis (strain CIRAD86)</name>
    <name type="common">Black leaf streak disease fungus</name>
    <name type="synonym">Mycosphaerella fijiensis</name>
    <dbReference type="NCBI Taxonomy" id="383855"/>
    <lineage>
        <taxon>Eukaryota</taxon>
        <taxon>Fungi</taxon>
        <taxon>Dikarya</taxon>
        <taxon>Ascomycota</taxon>
        <taxon>Pezizomycotina</taxon>
        <taxon>Dothideomycetes</taxon>
        <taxon>Dothideomycetidae</taxon>
        <taxon>Mycosphaerellales</taxon>
        <taxon>Mycosphaerellaceae</taxon>
        <taxon>Pseudocercospora</taxon>
    </lineage>
</organism>
<gene>
    <name evidence="1" type="ORF">MYCFIDRAFT_172053</name>
</gene>
<dbReference type="AlphaFoldDB" id="M2Z928"/>
<proteinExistence type="predicted"/>
<dbReference type="RefSeq" id="XP_007923611.1">
    <property type="nucleotide sequence ID" value="XM_007925420.1"/>
</dbReference>
<reference evidence="1 2" key="1">
    <citation type="journal article" date="2012" name="PLoS Pathog.">
        <title>Diverse lifestyles and strategies of plant pathogenesis encoded in the genomes of eighteen Dothideomycetes fungi.</title>
        <authorList>
            <person name="Ohm R.A."/>
            <person name="Feau N."/>
            <person name="Henrissat B."/>
            <person name="Schoch C.L."/>
            <person name="Horwitz B.A."/>
            <person name="Barry K.W."/>
            <person name="Condon B.J."/>
            <person name="Copeland A.C."/>
            <person name="Dhillon B."/>
            <person name="Glaser F."/>
            <person name="Hesse C.N."/>
            <person name="Kosti I."/>
            <person name="LaButti K."/>
            <person name="Lindquist E.A."/>
            <person name="Lucas S."/>
            <person name="Salamov A.A."/>
            <person name="Bradshaw R.E."/>
            <person name="Ciuffetti L."/>
            <person name="Hamelin R.C."/>
            <person name="Kema G.H.J."/>
            <person name="Lawrence C."/>
            <person name="Scott J.A."/>
            <person name="Spatafora J.W."/>
            <person name="Turgeon B.G."/>
            <person name="de Wit P.J.G.M."/>
            <person name="Zhong S."/>
            <person name="Goodwin S.B."/>
            <person name="Grigoriev I.V."/>
        </authorList>
    </citation>
    <scope>NUCLEOTIDE SEQUENCE [LARGE SCALE GENOMIC DNA]</scope>
    <source>
        <strain evidence="1 2">CIRAD86</strain>
    </source>
</reference>
<evidence type="ECO:0000313" key="1">
    <source>
        <dbReference type="EMBL" id="EME86275.1"/>
    </source>
</evidence>
<dbReference type="HOGENOM" id="CLU_2723280_0_0_1"/>
<dbReference type="Proteomes" id="UP000016932">
    <property type="component" value="Unassembled WGS sequence"/>
</dbReference>